<dbReference type="Proteomes" id="UP001198571">
    <property type="component" value="Unassembled WGS sequence"/>
</dbReference>
<dbReference type="EMBL" id="JACDXX010000040">
    <property type="protein sequence ID" value="MCB5412309.1"/>
    <property type="molecule type" value="Genomic_DNA"/>
</dbReference>
<evidence type="ECO:0000256" key="2">
    <source>
        <dbReference type="ARBA" id="ARBA00022723"/>
    </source>
</evidence>
<comment type="caution">
    <text evidence="7">The sequence shown here is derived from an EMBL/GenBank/DDBJ whole genome shotgun (WGS) entry which is preliminary data.</text>
</comment>
<feature type="chain" id="PRO_5045207221" evidence="5">
    <location>
        <begin position="20"/>
        <end position="151"/>
    </location>
</feature>
<proteinExistence type="predicted"/>
<sequence length="151" mass="15865">MRRTLLAILCLLQPATTSAQTTGDPDAGERGFTRCRACHSVTAADGTVIVRGGATGPNLFGIIGRPAGTGEGYRYSQAFRDLAASGFVWSEADLASFVADPPTFLQQRLGDPAATTGMGFRLRSGGEDIAAWLALQGTSRSVSQRTKDQTP</sequence>
<evidence type="ECO:0000313" key="8">
    <source>
        <dbReference type="Proteomes" id="UP001198571"/>
    </source>
</evidence>
<dbReference type="Gene3D" id="1.10.760.10">
    <property type="entry name" value="Cytochrome c-like domain"/>
    <property type="match status" value="1"/>
</dbReference>
<dbReference type="SUPFAM" id="SSF46626">
    <property type="entry name" value="Cytochrome c"/>
    <property type="match status" value="1"/>
</dbReference>
<organism evidence="7 8">
    <name type="scientific">Pseudogemmobacter faecipullorum</name>
    <dbReference type="NCBI Taxonomy" id="2755041"/>
    <lineage>
        <taxon>Bacteria</taxon>
        <taxon>Pseudomonadati</taxon>
        <taxon>Pseudomonadota</taxon>
        <taxon>Alphaproteobacteria</taxon>
        <taxon>Rhodobacterales</taxon>
        <taxon>Paracoccaceae</taxon>
        <taxon>Pseudogemmobacter</taxon>
    </lineage>
</organism>
<keyword evidence="3 4" id="KW-0408">Iron</keyword>
<evidence type="ECO:0000256" key="4">
    <source>
        <dbReference type="PROSITE-ProRule" id="PRU00433"/>
    </source>
</evidence>
<evidence type="ECO:0000256" key="3">
    <source>
        <dbReference type="ARBA" id="ARBA00023004"/>
    </source>
</evidence>
<keyword evidence="5" id="KW-0732">Signal</keyword>
<name>A0ABS8CSD0_9RHOB</name>
<reference evidence="7 8" key="1">
    <citation type="submission" date="2020-07" db="EMBL/GenBank/DDBJ databases">
        <title>Pseudogemmobacter sp. nov., isolated from poultry manure in Taiwan.</title>
        <authorList>
            <person name="Lin S.-Y."/>
            <person name="Tang Y.-S."/>
            <person name="Young C.-C."/>
        </authorList>
    </citation>
    <scope>NUCLEOTIDE SEQUENCE [LARGE SCALE GENOMIC DNA]</scope>
    <source>
        <strain evidence="7 8">CC-YST710</strain>
    </source>
</reference>
<evidence type="ECO:0000256" key="1">
    <source>
        <dbReference type="ARBA" id="ARBA00022617"/>
    </source>
</evidence>
<gene>
    <name evidence="7" type="ORF">H0485_20270</name>
</gene>
<keyword evidence="2 4" id="KW-0479">Metal-binding</keyword>
<feature type="signal peptide" evidence="5">
    <location>
        <begin position="1"/>
        <end position="19"/>
    </location>
</feature>
<keyword evidence="8" id="KW-1185">Reference proteome</keyword>
<dbReference type="InterPro" id="IPR009056">
    <property type="entry name" value="Cyt_c-like_dom"/>
</dbReference>
<dbReference type="PROSITE" id="PS51007">
    <property type="entry name" value="CYTC"/>
    <property type="match status" value="1"/>
</dbReference>
<feature type="domain" description="Cytochrome c" evidence="6">
    <location>
        <begin position="23"/>
        <end position="137"/>
    </location>
</feature>
<evidence type="ECO:0000259" key="6">
    <source>
        <dbReference type="PROSITE" id="PS51007"/>
    </source>
</evidence>
<accession>A0ABS8CSD0</accession>
<evidence type="ECO:0000256" key="5">
    <source>
        <dbReference type="SAM" id="SignalP"/>
    </source>
</evidence>
<dbReference type="RefSeq" id="WP_226937732.1">
    <property type="nucleotide sequence ID" value="NZ_JACDXX010000040.1"/>
</dbReference>
<keyword evidence="1 4" id="KW-0349">Heme</keyword>
<dbReference type="InterPro" id="IPR036909">
    <property type="entry name" value="Cyt_c-like_dom_sf"/>
</dbReference>
<protein>
    <submittedName>
        <fullName evidence="7">Cytochrome C</fullName>
    </submittedName>
</protein>
<evidence type="ECO:0000313" key="7">
    <source>
        <dbReference type="EMBL" id="MCB5412309.1"/>
    </source>
</evidence>